<keyword evidence="3" id="KW-1185">Reference proteome</keyword>
<name>A0ABW6VXY9_9ACTN</name>
<reference evidence="2 3" key="1">
    <citation type="submission" date="2024-10" db="EMBL/GenBank/DDBJ databases">
        <title>The Natural Products Discovery Center: Release of the First 8490 Sequenced Strains for Exploring Actinobacteria Biosynthetic Diversity.</title>
        <authorList>
            <person name="Kalkreuter E."/>
            <person name="Kautsar S.A."/>
            <person name="Yang D."/>
            <person name="Bader C.D."/>
            <person name="Teijaro C.N."/>
            <person name="Fluegel L."/>
            <person name="Davis C.M."/>
            <person name="Simpson J.R."/>
            <person name="Lauterbach L."/>
            <person name="Steele A.D."/>
            <person name="Gui C."/>
            <person name="Meng S."/>
            <person name="Li G."/>
            <person name="Viehrig K."/>
            <person name="Ye F."/>
            <person name="Su P."/>
            <person name="Kiefer A.F."/>
            <person name="Nichols A."/>
            <person name="Cepeda A.J."/>
            <person name="Yan W."/>
            <person name="Fan B."/>
            <person name="Jiang Y."/>
            <person name="Adhikari A."/>
            <person name="Zheng C.-J."/>
            <person name="Schuster L."/>
            <person name="Cowan T.M."/>
            <person name="Smanski M.J."/>
            <person name="Chevrette M.G."/>
            <person name="De Carvalho L.P.S."/>
            <person name="Shen B."/>
        </authorList>
    </citation>
    <scope>NUCLEOTIDE SEQUENCE [LARGE SCALE GENOMIC DNA]</scope>
    <source>
        <strain evidence="2 3">NPDC000140</strain>
    </source>
</reference>
<organism evidence="2 3">
    <name type="scientific">Micromonospora parva</name>
    <dbReference type="NCBI Taxonomy" id="1464048"/>
    <lineage>
        <taxon>Bacteria</taxon>
        <taxon>Bacillati</taxon>
        <taxon>Actinomycetota</taxon>
        <taxon>Actinomycetes</taxon>
        <taxon>Micromonosporales</taxon>
        <taxon>Micromonosporaceae</taxon>
        <taxon>Micromonospora</taxon>
    </lineage>
</organism>
<proteinExistence type="predicted"/>
<feature type="chain" id="PRO_5047503234" description="Lipoprotein" evidence="1">
    <location>
        <begin position="21"/>
        <end position="147"/>
    </location>
</feature>
<evidence type="ECO:0000313" key="2">
    <source>
        <dbReference type="EMBL" id="MFF5201757.1"/>
    </source>
</evidence>
<dbReference type="Proteomes" id="UP001602287">
    <property type="component" value="Unassembled WGS sequence"/>
</dbReference>
<sequence length="147" mass="14683">MTRARAAAVCALLLTLTGCAADANPPAATTTGPVTRTVTGTLMLDDPSGFAWHSTTGCSGTGGYNDVSPGAQVIVTDSTGATVGLGKLSTGILETAPGATAADGCKFSFIVQDVPTGKGFYGVEVAHRGSVQYPEQQLFGALSLTLG</sequence>
<gene>
    <name evidence="2" type="ORF">ACFY3B_19360</name>
</gene>
<evidence type="ECO:0000256" key="1">
    <source>
        <dbReference type="SAM" id="SignalP"/>
    </source>
</evidence>
<evidence type="ECO:0000313" key="3">
    <source>
        <dbReference type="Proteomes" id="UP001602287"/>
    </source>
</evidence>
<dbReference type="RefSeq" id="WP_387221330.1">
    <property type="nucleotide sequence ID" value="NZ_JBIAZM010000007.1"/>
</dbReference>
<accession>A0ABW6VXY9</accession>
<dbReference type="PROSITE" id="PS51257">
    <property type="entry name" value="PROKAR_LIPOPROTEIN"/>
    <property type="match status" value="1"/>
</dbReference>
<dbReference type="EMBL" id="JBIAZM010000007">
    <property type="protein sequence ID" value="MFF5201757.1"/>
    <property type="molecule type" value="Genomic_DNA"/>
</dbReference>
<feature type="signal peptide" evidence="1">
    <location>
        <begin position="1"/>
        <end position="20"/>
    </location>
</feature>
<evidence type="ECO:0008006" key="4">
    <source>
        <dbReference type="Google" id="ProtNLM"/>
    </source>
</evidence>
<protein>
    <recommendedName>
        <fullName evidence="4">Lipoprotein</fullName>
    </recommendedName>
</protein>
<keyword evidence="1" id="KW-0732">Signal</keyword>
<comment type="caution">
    <text evidence="2">The sequence shown here is derived from an EMBL/GenBank/DDBJ whole genome shotgun (WGS) entry which is preliminary data.</text>
</comment>